<sequence>MLSIFTVLFLGLCVKGLGVLHYRSYFYVGQSYDTQNGSTVAHGAMYVEHLVPARVTQPFPLVFIHGRDMTGTNLLETIDGEPSWADYFLGEGYQLYLVDAPARGRSAWQQSIDGPQSILDTTYIESRFTATERYNIWPQAALHTQWPGTGSVGDPIFDNFYAATVPSLVSELESSEKIKVAGTALLDQIGPAIIMVHSQAGSFGWILADARPSLVKALIALEPIGPPFMNAVFPPLTAARPYGVTETPLQYLPPINSSDELVRDLVYHDTSVNVFCYHQASPARQLVNLIGIPTLMVTSESGYHTLYDNCTAQYLLQAGVAVEHINLPGVGIYGNGHMMFMERNRKQIARDVVHKWLLKTIGS</sequence>
<dbReference type="InterPro" id="IPR029058">
    <property type="entry name" value="AB_hydrolase_fold"/>
</dbReference>
<dbReference type="CDD" id="cd12809">
    <property type="entry name" value="Esterase_713_like-2"/>
    <property type="match status" value="1"/>
</dbReference>
<dbReference type="PANTHER" id="PTHR43194:SF4">
    <property type="entry name" value="AB HYDROLASE-1 DOMAIN-CONTAINING PROTEIN"/>
    <property type="match status" value="1"/>
</dbReference>
<accession>A0A9P7VSS9</accession>
<dbReference type="GeneID" id="66108622"/>
<name>A0A9P7VSS9_9AGAR</name>
<dbReference type="AlphaFoldDB" id="A0A9P7VSS9"/>
<feature type="domain" description="AB hydrolase-1" evidence="2">
    <location>
        <begin position="61"/>
        <end position="349"/>
    </location>
</feature>
<dbReference type="PANTHER" id="PTHR43194">
    <property type="entry name" value="HYDROLASE ALPHA/BETA FOLD FAMILY"/>
    <property type="match status" value="1"/>
</dbReference>
<dbReference type="EMBL" id="MU250535">
    <property type="protein sequence ID" value="KAG7445917.1"/>
    <property type="molecule type" value="Genomic_DNA"/>
</dbReference>
<keyword evidence="4" id="KW-1185">Reference proteome</keyword>
<dbReference type="InterPro" id="IPR050228">
    <property type="entry name" value="Carboxylesterase_BioH"/>
</dbReference>
<dbReference type="SUPFAM" id="SSF53474">
    <property type="entry name" value="alpha/beta-Hydrolases"/>
    <property type="match status" value="1"/>
</dbReference>
<reference evidence="3" key="1">
    <citation type="submission" date="2020-11" db="EMBL/GenBank/DDBJ databases">
        <title>Adaptations for nitrogen fixation in a non-lichenized fungal sporocarp promotes dispersal by wood-feeding termites.</title>
        <authorList>
            <consortium name="DOE Joint Genome Institute"/>
            <person name="Koch R.A."/>
            <person name="Yoon G."/>
            <person name="Arayal U."/>
            <person name="Lail K."/>
            <person name="Amirebrahimi M."/>
            <person name="Labutti K."/>
            <person name="Lipzen A."/>
            <person name="Riley R."/>
            <person name="Barry K."/>
            <person name="Henrissat B."/>
            <person name="Grigoriev I.V."/>
            <person name="Herr J.R."/>
            <person name="Aime M.C."/>
        </authorList>
    </citation>
    <scope>NUCLEOTIDE SEQUENCE</scope>
    <source>
        <strain evidence="3">MCA 3950</strain>
    </source>
</reference>
<proteinExistence type="predicted"/>
<feature type="signal peptide" evidence="1">
    <location>
        <begin position="1"/>
        <end position="18"/>
    </location>
</feature>
<evidence type="ECO:0000256" key="1">
    <source>
        <dbReference type="SAM" id="SignalP"/>
    </source>
</evidence>
<keyword evidence="1" id="KW-0732">Signal</keyword>
<dbReference type="OrthoDB" id="9978720at2759"/>
<evidence type="ECO:0000259" key="2">
    <source>
        <dbReference type="Pfam" id="PF12697"/>
    </source>
</evidence>
<dbReference type="InterPro" id="IPR000073">
    <property type="entry name" value="AB_hydrolase_1"/>
</dbReference>
<dbReference type="Proteomes" id="UP000812287">
    <property type="component" value="Unassembled WGS sequence"/>
</dbReference>
<dbReference type="RefSeq" id="XP_043039417.1">
    <property type="nucleotide sequence ID" value="XM_043186325.1"/>
</dbReference>
<protein>
    <submittedName>
        <fullName evidence="3">Alpha/beta-hydrolase</fullName>
    </submittedName>
</protein>
<comment type="caution">
    <text evidence="3">The sequence shown here is derived from an EMBL/GenBank/DDBJ whole genome shotgun (WGS) entry which is preliminary data.</text>
</comment>
<evidence type="ECO:0000313" key="3">
    <source>
        <dbReference type="EMBL" id="KAG7445917.1"/>
    </source>
</evidence>
<dbReference type="Pfam" id="PF12697">
    <property type="entry name" value="Abhydrolase_6"/>
    <property type="match status" value="1"/>
</dbReference>
<organism evidence="3 4">
    <name type="scientific">Guyanagaster necrorhizus</name>
    <dbReference type="NCBI Taxonomy" id="856835"/>
    <lineage>
        <taxon>Eukaryota</taxon>
        <taxon>Fungi</taxon>
        <taxon>Dikarya</taxon>
        <taxon>Basidiomycota</taxon>
        <taxon>Agaricomycotina</taxon>
        <taxon>Agaricomycetes</taxon>
        <taxon>Agaricomycetidae</taxon>
        <taxon>Agaricales</taxon>
        <taxon>Marasmiineae</taxon>
        <taxon>Physalacriaceae</taxon>
        <taxon>Guyanagaster</taxon>
    </lineage>
</organism>
<evidence type="ECO:0000313" key="4">
    <source>
        <dbReference type="Proteomes" id="UP000812287"/>
    </source>
</evidence>
<dbReference type="Gene3D" id="3.40.50.1820">
    <property type="entry name" value="alpha/beta hydrolase"/>
    <property type="match status" value="1"/>
</dbReference>
<gene>
    <name evidence="3" type="ORF">BT62DRAFT_932260</name>
</gene>
<feature type="chain" id="PRO_5040264342" evidence="1">
    <location>
        <begin position="19"/>
        <end position="363"/>
    </location>
</feature>